<dbReference type="GO" id="GO:0006018">
    <property type="term" value="P:2-deoxyribose 1-phosphate catabolic process"/>
    <property type="evidence" value="ECO:0007669"/>
    <property type="project" value="UniProtKB-UniRule"/>
</dbReference>
<dbReference type="PANTHER" id="PTHR10889">
    <property type="entry name" value="DEOXYRIBOSE-PHOSPHATE ALDOLASE"/>
    <property type="match status" value="1"/>
</dbReference>
<dbReference type="SMART" id="SM01133">
    <property type="entry name" value="DeoC"/>
    <property type="match status" value="1"/>
</dbReference>
<evidence type="ECO:0000256" key="7">
    <source>
        <dbReference type="HAMAP-Rule" id="MF_00114"/>
    </source>
</evidence>
<gene>
    <name evidence="7 8" type="primary">deoC</name>
    <name evidence="8" type="ORF">K4G66_10200</name>
</gene>
<dbReference type="InterPro" id="IPR002915">
    <property type="entry name" value="DeoC/FbaB/LacD_aldolase"/>
</dbReference>
<dbReference type="EMBL" id="CP120682">
    <property type="protein sequence ID" value="WKN39068.1"/>
    <property type="molecule type" value="Genomic_DNA"/>
</dbReference>
<dbReference type="HAMAP" id="MF_00114">
    <property type="entry name" value="DeoC_type1"/>
    <property type="match status" value="1"/>
</dbReference>
<feature type="active site" description="Schiff-base intermediate with acetaldehyde" evidence="7">
    <location>
        <position position="155"/>
    </location>
</feature>
<comment type="pathway">
    <text evidence="7">Carbohydrate degradation; 2-deoxy-D-ribose 1-phosphate degradation; D-glyceraldehyde 3-phosphate and acetaldehyde from 2-deoxy-alpha-D-ribose 1-phosphate: step 2/2.</text>
</comment>
<comment type="function">
    <text evidence="6 7">Catalyzes a reversible aldol reaction between acetaldehyde and D-glyceraldehyde 3-phosphate to generate 2-deoxy-D-ribose 5-phosphate.</text>
</comment>
<dbReference type="EC" id="4.1.2.4" evidence="7"/>
<feature type="active site" description="Proton donor/acceptor" evidence="7">
    <location>
        <position position="184"/>
    </location>
</feature>
<dbReference type="PANTHER" id="PTHR10889:SF1">
    <property type="entry name" value="DEOXYRIBOSE-PHOSPHATE ALDOLASE"/>
    <property type="match status" value="1"/>
</dbReference>
<dbReference type="Gene3D" id="3.20.20.70">
    <property type="entry name" value="Aldolase class I"/>
    <property type="match status" value="1"/>
</dbReference>
<dbReference type="InterPro" id="IPR013785">
    <property type="entry name" value="Aldolase_TIM"/>
</dbReference>
<dbReference type="PIRSF" id="PIRSF001357">
    <property type="entry name" value="DeoC"/>
    <property type="match status" value="1"/>
</dbReference>
<dbReference type="SUPFAM" id="SSF51569">
    <property type="entry name" value="Aldolase"/>
    <property type="match status" value="1"/>
</dbReference>
<sequence>MKEIQIHRYLEYTNLAPTITYADVDRMVGETKEHDFVGLCLPPFWVKKAKRDLGEAEVQMVTVVGFPVGYQMTETKISEMQQAIYDGADELDLVMNISAFKSGMPWVKIEIAKCASLAHEHQRLLKVIIETAYLTDEEIARACKLCADAGADYVKTSTGFAPAGATEHHIQLMRSFLSSNVGIKASGGIKSATQAVSLIKAGADRIGASAAVSIFREHTGQ</sequence>
<evidence type="ECO:0000256" key="6">
    <source>
        <dbReference type="ARBA" id="ARBA00056337"/>
    </source>
</evidence>
<dbReference type="InterPro" id="IPR011343">
    <property type="entry name" value="DeoC"/>
</dbReference>
<evidence type="ECO:0000256" key="3">
    <source>
        <dbReference type="ARBA" id="ARBA00023239"/>
    </source>
</evidence>
<evidence type="ECO:0000256" key="5">
    <source>
        <dbReference type="ARBA" id="ARBA00048791"/>
    </source>
</evidence>
<dbReference type="CDD" id="cd00959">
    <property type="entry name" value="DeoC"/>
    <property type="match status" value="1"/>
</dbReference>
<keyword evidence="3 7" id="KW-0456">Lyase</keyword>
<dbReference type="GO" id="GO:0005737">
    <property type="term" value="C:cytoplasm"/>
    <property type="evidence" value="ECO:0007669"/>
    <property type="project" value="UniProtKB-SubCell"/>
</dbReference>
<organism evidence="8">
    <name type="scientific">Roseihalotalea indica</name>
    <dbReference type="NCBI Taxonomy" id="2867963"/>
    <lineage>
        <taxon>Bacteria</taxon>
        <taxon>Pseudomonadati</taxon>
        <taxon>Bacteroidota</taxon>
        <taxon>Cytophagia</taxon>
        <taxon>Cytophagales</taxon>
        <taxon>Catalimonadaceae</taxon>
        <taxon>Roseihalotalea</taxon>
    </lineage>
</organism>
<feature type="active site" description="Proton donor/acceptor" evidence="7">
    <location>
        <position position="92"/>
    </location>
</feature>
<dbReference type="GO" id="GO:0009264">
    <property type="term" value="P:deoxyribonucleotide catabolic process"/>
    <property type="evidence" value="ECO:0007669"/>
    <property type="project" value="UniProtKB-UniRule"/>
</dbReference>
<comment type="subcellular location">
    <subcellularLocation>
        <location evidence="7">Cytoplasm</location>
    </subcellularLocation>
</comment>
<reference evidence="8" key="1">
    <citation type="journal article" date="2023" name="Comput. Struct. Biotechnol. J.">
        <title>Discovery of a novel marine Bacteroidetes with a rich repertoire of carbohydrate-active enzymes.</title>
        <authorList>
            <person name="Chen B."/>
            <person name="Liu G."/>
            <person name="Chen Q."/>
            <person name="Wang H."/>
            <person name="Liu L."/>
            <person name="Tang K."/>
        </authorList>
    </citation>
    <scope>NUCLEOTIDE SEQUENCE</scope>
    <source>
        <strain evidence="8">TK19036</strain>
    </source>
</reference>
<evidence type="ECO:0000256" key="1">
    <source>
        <dbReference type="ARBA" id="ARBA00010936"/>
    </source>
</evidence>
<keyword evidence="2 7" id="KW-0963">Cytoplasm</keyword>
<proteinExistence type="inferred from homology"/>
<dbReference type="InterPro" id="IPR028581">
    <property type="entry name" value="DeoC_typeI"/>
</dbReference>
<keyword evidence="4 7" id="KW-0704">Schiff base</keyword>
<dbReference type="Pfam" id="PF01791">
    <property type="entry name" value="DeoC"/>
    <property type="match status" value="1"/>
</dbReference>
<dbReference type="NCBIfam" id="TIGR00126">
    <property type="entry name" value="deoC"/>
    <property type="match status" value="1"/>
</dbReference>
<evidence type="ECO:0000256" key="2">
    <source>
        <dbReference type="ARBA" id="ARBA00022490"/>
    </source>
</evidence>
<protein>
    <recommendedName>
        <fullName evidence="7">Deoxyribose-phosphate aldolase</fullName>
        <shortName evidence="7">DERA</shortName>
        <ecNumber evidence="7">4.1.2.4</ecNumber>
    </recommendedName>
    <alternativeName>
        <fullName evidence="7">2-deoxy-D-ribose 5-phosphate aldolase</fullName>
    </alternativeName>
    <alternativeName>
        <fullName evidence="7">Phosphodeoxyriboaldolase</fullName>
        <shortName evidence="7">Deoxyriboaldolase</shortName>
    </alternativeName>
</protein>
<reference evidence="8" key="2">
    <citation type="journal article" date="2024" name="Antonie Van Leeuwenhoek">
        <title>Roseihalotalea indica gen. nov., sp. nov., a halophilic Bacteroidetes from mesopelagic Southwest Indian Ocean with higher carbohydrate metabolic potential.</title>
        <authorList>
            <person name="Chen B."/>
            <person name="Zhang M."/>
            <person name="Lin D."/>
            <person name="Ye J."/>
            <person name="Tang K."/>
        </authorList>
    </citation>
    <scope>NUCLEOTIDE SEQUENCE</scope>
    <source>
        <strain evidence="8">TK19036</strain>
    </source>
</reference>
<name>A0AA49JFA9_9BACT</name>
<dbReference type="GO" id="GO:0004139">
    <property type="term" value="F:deoxyribose-phosphate aldolase activity"/>
    <property type="evidence" value="ECO:0007669"/>
    <property type="project" value="UniProtKB-UniRule"/>
</dbReference>
<comment type="similarity">
    <text evidence="1 7">Belongs to the DeoC/FbaB aldolase family. DeoC type 1 subfamily.</text>
</comment>
<dbReference type="AlphaFoldDB" id="A0AA49JFA9"/>
<evidence type="ECO:0000313" key="8">
    <source>
        <dbReference type="EMBL" id="WKN39068.1"/>
    </source>
</evidence>
<evidence type="ECO:0000256" key="4">
    <source>
        <dbReference type="ARBA" id="ARBA00023270"/>
    </source>
</evidence>
<dbReference type="GO" id="GO:0016052">
    <property type="term" value="P:carbohydrate catabolic process"/>
    <property type="evidence" value="ECO:0007669"/>
    <property type="project" value="TreeGrafter"/>
</dbReference>
<dbReference type="FunFam" id="3.20.20.70:FF:000044">
    <property type="entry name" value="Deoxyribose-phosphate aldolase"/>
    <property type="match status" value="1"/>
</dbReference>
<comment type="catalytic activity">
    <reaction evidence="5 7">
        <text>2-deoxy-D-ribose 5-phosphate = D-glyceraldehyde 3-phosphate + acetaldehyde</text>
        <dbReference type="Rhea" id="RHEA:12821"/>
        <dbReference type="ChEBI" id="CHEBI:15343"/>
        <dbReference type="ChEBI" id="CHEBI:59776"/>
        <dbReference type="ChEBI" id="CHEBI:62877"/>
        <dbReference type="EC" id="4.1.2.4"/>
    </reaction>
</comment>
<accession>A0AA49JFA9</accession>